<sequence length="221" mass="24855">MSNRLPVFFKHLKKVRVSHVKAAIQDPAKTYGLCLGEIRLKQAMYQRVMFAKKPSFANINGSFVPSGGPLAKLKAEQFESAHKDYVTRMNKLKQDIEDPSIYLIAALAVALANFLEKAVEEEERQDNALAKLEADLDKDIATLIKDKQVLKDLNLTEAKLKKEADTWIGWAWGAAATQREEVIQEIAKVEKEIDTLCKAVKSRQASIASIKLEQQIFELTL</sequence>
<name>A0A6L6WJE4_9RHOB</name>
<keyword evidence="3" id="KW-1185">Reference proteome</keyword>
<evidence type="ECO:0000313" key="2">
    <source>
        <dbReference type="EMBL" id="MVO17099.1"/>
    </source>
</evidence>
<dbReference type="EMBL" id="WQLV01000009">
    <property type="protein sequence ID" value="MVO17099.1"/>
    <property type="molecule type" value="Genomic_DNA"/>
</dbReference>
<reference evidence="2 3" key="1">
    <citation type="submission" date="2019-12" db="EMBL/GenBank/DDBJ databases">
        <authorList>
            <person name="Zhang Y.-J."/>
        </authorList>
    </citation>
    <scope>NUCLEOTIDE SEQUENCE [LARGE SCALE GENOMIC DNA]</scope>
    <source>
        <strain evidence="2 3">CY05</strain>
    </source>
</reference>
<accession>A0A6L6WJE4</accession>
<dbReference type="Proteomes" id="UP000478892">
    <property type="component" value="Unassembled WGS sequence"/>
</dbReference>
<dbReference type="RefSeq" id="WP_157023417.1">
    <property type="nucleotide sequence ID" value="NZ_WQLV01000009.1"/>
</dbReference>
<protein>
    <submittedName>
        <fullName evidence="2">Uncharacterized protein</fullName>
    </submittedName>
</protein>
<comment type="caution">
    <text evidence="2">The sequence shown here is derived from an EMBL/GenBank/DDBJ whole genome shotgun (WGS) entry which is preliminary data.</text>
</comment>
<evidence type="ECO:0000256" key="1">
    <source>
        <dbReference type="SAM" id="Coils"/>
    </source>
</evidence>
<keyword evidence="1" id="KW-0175">Coiled coil</keyword>
<feature type="coiled-coil region" evidence="1">
    <location>
        <begin position="75"/>
        <end position="135"/>
    </location>
</feature>
<proteinExistence type="predicted"/>
<evidence type="ECO:0000313" key="3">
    <source>
        <dbReference type="Proteomes" id="UP000478892"/>
    </source>
</evidence>
<dbReference type="AlphaFoldDB" id="A0A6L6WJE4"/>
<organism evidence="2 3">
    <name type="scientific">Parasedimentitalea huanghaiensis</name>
    <dbReference type="NCBI Taxonomy" id="2682100"/>
    <lineage>
        <taxon>Bacteria</taxon>
        <taxon>Pseudomonadati</taxon>
        <taxon>Pseudomonadota</taxon>
        <taxon>Alphaproteobacteria</taxon>
        <taxon>Rhodobacterales</taxon>
        <taxon>Paracoccaceae</taxon>
        <taxon>Parasedimentitalea</taxon>
    </lineage>
</organism>
<gene>
    <name evidence="2" type="ORF">GO984_14885</name>
</gene>